<protein>
    <submittedName>
        <fullName evidence="2">Uncharacterized protein</fullName>
    </submittedName>
</protein>
<dbReference type="AlphaFoldDB" id="A0AAV5HTP4"/>
<feature type="compositionally biased region" description="Basic and acidic residues" evidence="1">
    <location>
        <begin position="22"/>
        <end position="34"/>
    </location>
</feature>
<evidence type="ECO:0000313" key="2">
    <source>
        <dbReference type="EMBL" id="GKU89117.1"/>
    </source>
</evidence>
<accession>A0AAV5HTP4</accession>
<sequence>MPPKADGAEDGEYRDEDDDDVNKETGPEPTRYGD</sequence>
<gene>
    <name evidence="2" type="ORF">SLEP1_g3303</name>
</gene>
<name>A0AAV5HTP4_9ROSI</name>
<dbReference type="Proteomes" id="UP001054252">
    <property type="component" value="Unassembled WGS sequence"/>
</dbReference>
<evidence type="ECO:0000256" key="1">
    <source>
        <dbReference type="SAM" id="MobiDB-lite"/>
    </source>
</evidence>
<feature type="compositionally biased region" description="Acidic residues" evidence="1">
    <location>
        <begin position="8"/>
        <end position="21"/>
    </location>
</feature>
<keyword evidence="3" id="KW-1185">Reference proteome</keyword>
<organism evidence="2 3">
    <name type="scientific">Rubroshorea leprosula</name>
    <dbReference type="NCBI Taxonomy" id="152421"/>
    <lineage>
        <taxon>Eukaryota</taxon>
        <taxon>Viridiplantae</taxon>
        <taxon>Streptophyta</taxon>
        <taxon>Embryophyta</taxon>
        <taxon>Tracheophyta</taxon>
        <taxon>Spermatophyta</taxon>
        <taxon>Magnoliopsida</taxon>
        <taxon>eudicotyledons</taxon>
        <taxon>Gunneridae</taxon>
        <taxon>Pentapetalae</taxon>
        <taxon>rosids</taxon>
        <taxon>malvids</taxon>
        <taxon>Malvales</taxon>
        <taxon>Dipterocarpaceae</taxon>
        <taxon>Rubroshorea</taxon>
    </lineage>
</organism>
<dbReference type="EMBL" id="BPVZ01000003">
    <property type="protein sequence ID" value="GKU89117.1"/>
    <property type="molecule type" value="Genomic_DNA"/>
</dbReference>
<reference evidence="2 3" key="1">
    <citation type="journal article" date="2021" name="Commun. Biol.">
        <title>The genome of Shorea leprosula (Dipterocarpaceae) highlights the ecological relevance of drought in aseasonal tropical rainforests.</title>
        <authorList>
            <person name="Ng K.K.S."/>
            <person name="Kobayashi M.J."/>
            <person name="Fawcett J.A."/>
            <person name="Hatakeyama M."/>
            <person name="Paape T."/>
            <person name="Ng C.H."/>
            <person name="Ang C.C."/>
            <person name="Tnah L.H."/>
            <person name="Lee C.T."/>
            <person name="Nishiyama T."/>
            <person name="Sese J."/>
            <person name="O'Brien M.J."/>
            <person name="Copetti D."/>
            <person name="Mohd Noor M.I."/>
            <person name="Ong R.C."/>
            <person name="Putra M."/>
            <person name="Sireger I.Z."/>
            <person name="Indrioko S."/>
            <person name="Kosugi Y."/>
            <person name="Izuno A."/>
            <person name="Isagi Y."/>
            <person name="Lee S.L."/>
            <person name="Shimizu K.K."/>
        </authorList>
    </citation>
    <scope>NUCLEOTIDE SEQUENCE [LARGE SCALE GENOMIC DNA]</scope>
    <source>
        <strain evidence="2">214</strain>
    </source>
</reference>
<comment type="caution">
    <text evidence="2">The sequence shown here is derived from an EMBL/GenBank/DDBJ whole genome shotgun (WGS) entry which is preliminary data.</text>
</comment>
<feature type="region of interest" description="Disordered" evidence="1">
    <location>
        <begin position="1"/>
        <end position="34"/>
    </location>
</feature>
<evidence type="ECO:0000313" key="3">
    <source>
        <dbReference type="Proteomes" id="UP001054252"/>
    </source>
</evidence>
<proteinExistence type="predicted"/>